<dbReference type="PANTHER" id="PTHR30615">
    <property type="entry name" value="UNCHARACTERIZED PROTEIN YJBQ-RELATED"/>
    <property type="match status" value="1"/>
</dbReference>
<comment type="similarity">
    <text evidence="1">Belongs to the UPF0047 family.</text>
</comment>
<reference evidence="2" key="2">
    <citation type="journal article" date="2015" name="Genome Announc.">
        <title>Draft Genome Sequence of Filamentous Marine Cyanobacterium Lyngbya confervoides Strain BDU141951.</title>
        <authorList>
            <person name="Chandrababunaidu M.M."/>
            <person name="Sen D."/>
            <person name="Tripathy S."/>
        </authorList>
    </citation>
    <scope>NUCLEOTIDE SEQUENCE</scope>
    <source>
        <strain evidence="2">BDU141951</strain>
    </source>
</reference>
<reference evidence="2" key="3">
    <citation type="submission" date="2020-02" db="EMBL/GenBank/DDBJ databases">
        <authorList>
            <person name="Sarangi A.N."/>
            <person name="Ghosh S."/>
            <person name="Mukherjee M."/>
            <person name="Tripathy S."/>
        </authorList>
    </citation>
    <scope>NUCLEOTIDE SEQUENCE</scope>
    <source>
        <strain evidence="2">BDU141951</strain>
    </source>
</reference>
<dbReference type="SUPFAM" id="SSF111038">
    <property type="entry name" value="YjbQ-like"/>
    <property type="match status" value="1"/>
</dbReference>
<dbReference type="EMBL" id="JTHE02000003">
    <property type="protein sequence ID" value="NEV66906.1"/>
    <property type="molecule type" value="Genomic_DNA"/>
</dbReference>
<dbReference type="Gene3D" id="2.60.120.460">
    <property type="entry name" value="YjbQ-like"/>
    <property type="match status" value="1"/>
</dbReference>
<organism evidence="2">
    <name type="scientific">Lyngbya confervoides BDU141951</name>
    <dbReference type="NCBI Taxonomy" id="1574623"/>
    <lineage>
        <taxon>Bacteria</taxon>
        <taxon>Bacillati</taxon>
        <taxon>Cyanobacteriota</taxon>
        <taxon>Cyanophyceae</taxon>
        <taxon>Oscillatoriophycideae</taxon>
        <taxon>Oscillatoriales</taxon>
        <taxon>Microcoleaceae</taxon>
        <taxon>Lyngbya</taxon>
    </lineage>
</organism>
<sequence>MPATAITHHYQKVLDLSTRGKSLQRFTQQVQGVVSESGIQYGLCTVFIRHTSASLIIQENADPDVLVDLENFLAKLVPDGYHYVHSAEGPDDMPAHIRSVLTSTSETIPIVNGRLALGTWQGIYLWEHRDRGHHREVVVHLMGS</sequence>
<gene>
    <name evidence="2" type="ORF">QQ91_007230</name>
</gene>
<reference evidence="2" key="1">
    <citation type="submission" date="2014-11" db="EMBL/GenBank/DDBJ databases">
        <authorList>
            <person name="Malar M.C."/>
            <person name="Sen D."/>
            <person name="Tripathy S."/>
        </authorList>
    </citation>
    <scope>NUCLEOTIDE SEQUENCE</scope>
    <source>
        <strain evidence="2">BDU141951</strain>
    </source>
</reference>
<dbReference type="PIRSF" id="PIRSF004681">
    <property type="entry name" value="UCP004681"/>
    <property type="match status" value="1"/>
</dbReference>
<dbReference type="InterPro" id="IPR001602">
    <property type="entry name" value="UPF0047_YjbQ-like"/>
</dbReference>
<name>A0A0C1YEH7_9CYAN</name>
<dbReference type="PROSITE" id="PS01314">
    <property type="entry name" value="UPF0047"/>
    <property type="match status" value="1"/>
</dbReference>
<proteinExistence type="inferred from homology"/>
<dbReference type="Pfam" id="PF01894">
    <property type="entry name" value="YjbQ"/>
    <property type="match status" value="1"/>
</dbReference>
<protein>
    <submittedName>
        <fullName evidence="2">YjbQ family protein</fullName>
    </submittedName>
</protein>
<accession>A0A0C1YEH7</accession>
<dbReference type="PANTHER" id="PTHR30615:SF8">
    <property type="entry name" value="UPF0047 PROTEIN C4A8.02C"/>
    <property type="match status" value="1"/>
</dbReference>
<dbReference type="AlphaFoldDB" id="A0A0C1YEH7"/>
<comment type="caution">
    <text evidence="2">The sequence shown here is derived from an EMBL/GenBank/DDBJ whole genome shotgun (WGS) entry which is preliminary data.</text>
</comment>
<dbReference type="InterPro" id="IPR035917">
    <property type="entry name" value="YjbQ-like_sf"/>
</dbReference>
<evidence type="ECO:0000313" key="2">
    <source>
        <dbReference type="EMBL" id="NEV66906.1"/>
    </source>
</evidence>
<evidence type="ECO:0000256" key="1">
    <source>
        <dbReference type="ARBA" id="ARBA00005534"/>
    </source>
</evidence>
<dbReference type="NCBIfam" id="TIGR00149">
    <property type="entry name" value="TIGR00149_YjbQ"/>
    <property type="match status" value="1"/>
</dbReference>